<dbReference type="OrthoDB" id="9803233at2"/>
<evidence type="ECO:0000256" key="2">
    <source>
        <dbReference type="ARBA" id="ARBA00023315"/>
    </source>
</evidence>
<dbReference type="CDD" id="cd04301">
    <property type="entry name" value="NAT_SF"/>
    <property type="match status" value="1"/>
</dbReference>
<keyword evidence="5" id="KW-1185">Reference proteome</keyword>
<dbReference type="Gene3D" id="3.40.630.30">
    <property type="match status" value="1"/>
</dbReference>
<reference evidence="4 5" key="1">
    <citation type="submission" date="2013-07" db="EMBL/GenBank/DDBJ databases">
        <title>Completed genome of Sphingomonas sanxanigenens NX02.</title>
        <authorList>
            <person name="Ma T."/>
            <person name="Huang H."/>
            <person name="Wu M."/>
            <person name="Li X."/>
            <person name="Li G."/>
        </authorList>
    </citation>
    <scope>NUCLEOTIDE SEQUENCE [LARGE SCALE GENOMIC DNA]</scope>
    <source>
        <strain evidence="4 5">NX02</strain>
    </source>
</reference>
<dbReference type="AlphaFoldDB" id="W0AF62"/>
<dbReference type="KEGG" id="ssan:NX02_16270"/>
<evidence type="ECO:0000313" key="5">
    <source>
        <dbReference type="Proteomes" id="UP000018851"/>
    </source>
</evidence>
<dbReference type="HOGENOM" id="CLU_013985_11_8_5"/>
<keyword evidence="2" id="KW-0012">Acyltransferase</keyword>
<dbReference type="PANTHER" id="PTHR43877:SF5">
    <property type="entry name" value="BLL8307 PROTEIN"/>
    <property type="match status" value="1"/>
</dbReference>
<dbReference type="Pfam" id="PF00583">
    <property type="entry name" value="Acetyltransf_1"/>
    <property type="match status" value="1"/>
</dbReference>
<proteinExistence type="predicted"/>
<feature type="domain" description="N-acetyltransferase" evidence="3">
    <location>
        <begin position="3"/>
        <end position="150"/>
    </location>
</feature>
<dbReference type="SUPFAM" id="SSF55729">
    <property type="entry name" value="Acyl-CoA N-acyltransferases (Nat)"/>
    <property type="match status" value="1"/>
</dbReference>
<evidence type="ECO:0000259" key="3">
    <source>
        <dbReference type="PROSITE" id="PS51186"/>
    </source>
</evidence>
<gene>
    <name evidence="4" type="ORF">NX02_16270</name>
</gene>
<accession>W0AF62</accession>
<evidence type="ECO:0000256" key="1">
    <source>
        <dbReference type="ARBA" id="ARBA00022679"/>
    </source>
</evidence>
<name>W0AF62_9SPHN</name>
<dbReference type="PANTHER" id="PTHR43877">
    <property type="entry name" value="AMINOALKYLPHOSPHONATE N-ACETYLTRANSFERASE-RELATED-RELATED"/>
    <property type="match status" value="1"/>
</dbReference>
<dbReference type="EMBL" id="CP006644">
    <property type="protein sequence ID" value="AHE54933.1"/>
    <property type="molecule type" value="Genomic_DNA"/>
</dbReference>
<sequence length="151" mass="16668">MRIIEDDLTGPEIGALLARHFASMFEHSPPESCHVLPIEGLRAPGISFWSIWDGDRLAGCGALKQLDPAHGEIKSMRTDDAYLKRGVGAALLTHIIAVARSRGYRRLSLETGTPVAFQPAQRLYARHGFVACPPFGDYVLDPYSMFMTLEL</sequence>
<dbReference type="PROSITE" id="PS51186">
    <property type="entry name" value="GNAT"/>
    <property type="match status" value="1"/>
</dbReference>
<dbReference type="InterPro" id="IPR000182">
    <property type="entry name" value="GNAT_dom"/>
</dbReference>
<dbReference type="InterPro" id="IPR050832">
    <property type="entry name" value="Bact_Acetyltransf"/>
</dbReference>
<protein>
    <recommendedName>
        <fullName evidence="3">N-acetyltransferase domain-containing protein</fullName>
    </recommendedName>
</protein>
<keyword evidence="1" id="KW-0808">Transferase</keyword>
<dbReference type="GO" id="GO:0016747">
    <property type="term" value="F:acyltransferase activity, transferring groups other than amino-acyl groups"/>
    <property type="evidence" value="ECO:0007669"/>
    <property type="project" value="InterPro"/>
</dbReference>
<evidence type="ECO:0000313" key="4">
    <source>
        <dbReference type="EMBL" id="AHE54933.1"/>
    </source>
</evidence>
<organism evidence="4 5">
    <name type="scientific">Sphingomonas sanxanigenens DSM 19645 = NX02</name>
    <dbReference type="NCBI Taxonomy" id="1123269"/>
    <lineage>
        <taxon>Bacteria</taxon>
        <taxon>Pseudomonadati</taxon>
        <taxon>Pseudomonadota</taxon>
        <taxon>Alphaproteobacteria</taxon>
        <taxon>Sphingomonadales</taxon>
        <taxon>Sphingomonadaceae</taxon>
        <taxon>Sphingomonas</taxon>
    </lineage>
</organism>
<dbReference type="InterPro" id="IPR016181">
    <property type="entry name" value="Acyl_CoA_acyltransferase"/>
</dbReference>
<dbReference type="PATRIC" id="fig|1123269.5.peg.3185"/>
<dbReference type="eggNOG" id="COG0454">
    <property type="taxonomic scope" value="Bacteria"/>
</dbReference>
<dbReference type="Proteomes" id="UP000018851">
    <property type="component" value="Chromosome"/>
</dbReference>